<accession>A0ABY5KVN0</accession>
<proteinExistence type="predicted"/>
<keyword evidence="5" id="KW-1185">Reference proteome</keyword>
<evidence type="ECO:0000313" key="4">
    <source>
        <dbReference type="EMBL" id="UUI74264.1"/>
    </source>
</evidence>
<dbReference type="EMBL" id="CP101988">
    <property type="protein sequence ID" value="UUI74264.1"/>
    <property type="molecule type" value="Genomic_DNA"/>
</dbReference>
<keyword evidence="2" id="KW-0472">Membrane</keyword>
<evidence type="ECO:0000256" key="1">
    <source>
        <dbReference type="SAM" id="MobiDB-lite"/>
    </source>
</evidence>
<dbReference type="Pfam" id="PF03713">
    <property type="entry name" value="DUF305"/>
    <property type="match status" value="1"/>
</dbReference>
<feature type="domain" description="DUF305" evidence="3">
    <location>
        <begin position="81"/>
        <end position="240"/>
    </location>
</feature>
<dbReference type="PANTHER" id="PTHR36933:SF1">
    <property type="entry name" value="SLL0788 PROTEIN"/>
    <property type="match status" value="1"/>
</dbReference>
<name>A0ABY5KVN0_9CELL</name>
<dbReference type="Proteomes" id="UP001316189">
    <property type="component" value="Chromosome"/>
</dbReference>
<feature type="region of interest" description="Disordered" evidence="1">
    <location>
        <begin position="1"/>
        <end position="30"/>
    </location>
</feature>
<dbReference type="InterPro" id="IPR005183">
    <property type="entry name" value="DUF305_CopM-like"/>
</dbReference>
<keyword evidence="2" id="KW-0812">Transmembrane</keyword>
<keyword evidence="2" id="KW-1133">Transmembrane helix</keyword>
<feature type="compositionally biased region" description="Gly residues" evidence="1">
    <location>
        <begin position="16"/>
        <end position="25"/>
    </location>
</feature>
<organism evidence="4 5">
    <name type="scientific">Cellulomonas chengniuliangii</name>
    <dbReference type="NCBI Taxonomy" id="2968084"/>
    <lineage>
        <taxon>Bacteria</taxon>
        <taxon>Bacillati</taxon>
        <taxon>Actinomycetota</taxon>
        <taxon>Actinomycetes</taxon>
        <taxon>Micrococcales</taxon>
        <taxon>Cellulomonadaceae</taxon>
        <taxon>Cellulomonas</taxon>
    </lineage>
</organism>
<dbReference type="InterPro" id="IPR012347">
    <property type="entry name" value="Ferritin-like"/>
</dbReference>
<dbReference type="PANTHER" id="PTHR36933">
    <property type="entry name" value="SLL0788 PROTEIN"/>
    <property type="match status" value="1"/>
</dbReference>
<reference evidence="4 5" key="1">
    <citation type="submission" date="2022-07" db="EMBL/GenBank/DDBJ databases">
        <title>Novel species in genus cellulomonas.</title>
        <authorList>
            <person name="Ye L."/>
        </authorList>
    </citation>
    <scope>NUCLEOTIDE SEQUENCE [LARGE SCALE GENOMIC DNA]</scope>
    <source>
        <strain evidence="5">zg-Y338</strain>
    </source>
</reference>
<evidence type="ECO:0000256" key="2">
    <source>
        <dbReference type="SAM" id="Phobius"/>
    </source>
</evidence>
<protein>
    <submittedName>
        <fullName evidence="4">DUF305 domain-containing protein</fullName>
    </submittedName>
</protein>
<feature type="transmembrane region" description="Helical" evidence="2">
    <location>
        <begin position="43"/>
        <end position="67"/>
    </location>
</feature>
<evidence type="ECO:0000259" key="3">
    <source>
        <dbReference type="Pfam" id="PF03713"/>
    </source>
</evidence>
<dbReference type="Gene3D" id="1.20.1260.10">
    <property type="match status" value="1"/>
</dbReference>
<gene>
    <name evidence="4" type="ORF">NP064_10605</name>
</gene>
<dbReference type="RefSeq" id="WP_227569676.1">
    <property type="nucleotide sequence ID" value="NZ_CP101988.1"/>
</dbReference>
<evidence type="ECO:0000313" key="5">
    <source>
        <dbReference type="Proteomes" id="UP001316189"/>
    </source>
</evidence>
<sequence>MSTVPQEAHDATEPGGLDGRTGSAGAGRQPSALSAALRPLGPATLAVIAVLVTTALVAGALIGSALVRQPALTAAADTSVDAGFARDMSAHHAQAVQLAVLVRDRSTDEELRAVALDILTSQQQQIGQMYAWLAMWGLPQAGSQAPMAWMGDGHSHEGSTATGHAAMPGWVSSADLARLEAADGVDAERLFLQLMIPHHVGGVEMAEEAVERAGQPEVRRLASGIVAAQTRELTVLQDLLDARGGPLPG</sequence>